<dbReference type="GeneID" id="301131771"/>
<gene>
    <name evidence="1" type="ORF">SAMN05518846_104466</name>
</gene>
<sequence>MRETRVSKKENLFASSRFVLPEHREWYARIKEEERRYVPPQLDQEQLGELSELVWQAFQMGSPLTVTYYDGQQPRRLSAHVAHIDQEKRRIKLRAESDIHWIPFARLLQVELAASF</sequence>
<accession>A0A1I3TAG5</accession>
<evidence type="ECO:0000313" key="1">
    <source>
        <dbReference type="EMBL" id="SFJ67349.1"/>
    </source>
</evidence>
<organism evidence="1 2">
    <name type="scientific">Brevibacillus centrosporus</name>
    <dbReference type="NCBI Taxonomy" id="54910"/>
    <lineage>
        <taxon>Bacteria</taxon>
        <taxon>Bacillati</taxon>
        <taxon>Bacillota</taxon>
        <taxon>Bacilli</taxon>
        <taxon>Bacillales</taxon>
        <taxon>Paenibacillaceae</taxon>
        <taxon>Brevibacillus</taxon>
    </lineage>
</organism>
<dbReference type="STRING" id="1884381.SAMN05518846_104466"/>
<dbReference type="Proteomes" id="UP000198915">
    <property type="component" value="Unassembled WGS sequence"/>
</dbReference>
<evidence type="ECO:0000313" key="2">
    <source>
        <dbReference type="Proteomes" id="UP000198915"/>
    </source>
</evidence>
<dbReference type="AlphaFoldDB" id="A0A1I3TAG5"/>
<reference evidence="2" key="1">
    <citation type="submission" date="2016-10" db="EMBL/GenBank/DDBJ databases">
        <authorList>
            <person name="Varghese N."/>
            <person name="Submissions S."/>
        </authorList>
    </citation>
    <scope>NUCLEOTIDE SEQUENCE [LARGE SCALE GENOMIC DNA]</scope>
    <source>
        <strain evidence="2">OK042</strain>
    </source>
</reference>
<dbReference type="InterPro" id="IPR014962">
    <property type="entry name" value="YolD"/>
</dbReference>
<name>A0A1I3TAG5_9BACL</name>
<dbReference type="RefSeq" id="WP_092267890.1">
    <property type="nucleotide sequence ID" value="NZ_BJOE01000001.1"/>
</dbReference>
<proteinExistence type="predicted"/>
<dbReference type="EMBL" id="FORT01000004">
    <property type="protein sequence ID" value="SFJ67349.1"/>
    <property type="molecule type" value="Genomic_DNA"/>
</dbReference>
<protein>
    <submittedName>
        <fullName evidence="1">YolD-like protein</fullName>
    </submittedName>
</protein>
<keyword evidence="2" id="KW-1185">Reference proteome</keyword>
<dbReference type="Pfam" id="PF08863">
    <property type="entry name" value="YolD"/>
    <property type="match status" value="1"/>
</dbReference>